<dbReference type="EMBL" id="SDMP01000002">
    <property type="protein sequence ID" value="RYR73612.1"/>
    <property type="molecule type" value="Genomic_DNA"/>
</dbReference>
<feature type="compositionally biased region" description="Basic residues" evidence="1">
    <location>
        <begin position="36"/>
        <end position="64"/>
    </location>
</feature>
<keyword evidence="3" id="KW-1185">Reference proteome</keyword>
<evidence type="ECO:0000313" key="3">
    <source>
        <dbReference type="Proteomes" id="UP000289738"/>
    </source>
</evidence>
<evidence type="ECO:0000313" key="2">
    <source>
        <dbReference type="EMBL" id="RYR73612.1"/>
    </source>
</evidence>
<accession>A0A445EDL9</accession>
<organism evidence="2 3">
    <name type="scientific">Arachis hypogaea</name>
    <name type="common">Peanut</name>
    <dbReference type="NCBI Taxonomy" id="3818"/>
    <lineage>
        <taxon>Eukaryota</taxon>
        <taxon>Viridiplantae</taxon>
        <taxon>Streptophyta</taxon>
        <taxon>Embryophyta</taxon>
        <taxon>Tracheophyta</taxon>
        <taxon>Spermatophyta</taxon>
        <taxon>Magnoliopsida</taxon>
        <taxon>eudicotyledons</taxon>
        <taxon>Gunneridae</taxon>
        <taxon>Pentapetalae</taxon>
        <taxon>rosids</taxon>
        <taxon>fabids</taxon>
        <taxon>Fabales</taxon>
        <taxon>Fabaceae</taxon>
        <taxon>Papilionoideae</taxon>
        <taxon>50 kb inversion clade</taxon>
        <taxon>dalbergioids sensu lato</taxon>
        <taxon>Dalbergieae</taxon>
        <taxon>Pterocarpus clade</taxon>
        <taxon>Arachis</taxon>
    </lineage>
</organism>
<dbReference type="Proteomes" id="UP000289738">
    <property type="component" value="Chromosome A02"/>
</dbReference>
<dbReference type="AlphaFoldDB" id="A0A445EDL9"/>
<protein>
    <submittedName>
        <fullName evidence="2">Uncharacterized protein</fullName>
    </submittedName>
</protein>
<gene>
    <name evidence="2" type="ORF">Ahy_A02g008037</name>
</gene>
<reference evidence="2 3" key="1">
    <citation type="submission" date="2019-01" db="EMBL/GenBank/DDBJ databases">
        <title>Sequencing of cultivated peanut Arachis hypogaea provides insights into genome evolution and oil improvement.</title>
        <authorList>
            <person name="Chen X."/>
        </authorList>
    </citation>
    <scope>NUCLEOTIDE SEQUENCE [LARGE SCALE GENOMIC DNA]</scope>
    <source>
        <strain evidence="3">cv. Fuhuasheng</strain>
        <tissue evidence="2">Leaves</tissue>
    </source>
</reference>
<proteinExistence type="predicted"/>
<feature type="region of interest" description="Disordered" evidence="1">
    <location>
        <begin position="1"/>
        <end position="64"/>
    </location>
</feature>
<name>A0A445EDL9_ARAHY</name>
<sequence>MVEMQEKQAKSKGNSSLSHEDATLSDVNNLQSPPRVRTRGHPKNRLGSNMKKKIANATKKKKKPALSELSLLDGGLMIQSSSSLYDA</sequence>
<comment type="caution">
    <text evidence="2">The sequence shown here is derived from an EMBL/GenBank/DDBJ whole genome shotgun (WGS) entry which is preliminary data.</text>
</comment>
<evidence type="ECO:0000256" key="1">
    <source>
        <dbReference type="SAM" id="MobiDB-lite"/>
    </source>
</evidence>